<feature type="domain" description="Lipid-binding serum glycoprotein N-terminal" evidence="1">
    <location>
        <begin position="3"/>
        <end position="112"/>
    </location>
</feature>
<feature type="non-terminal residue" evidence="2">
    <location>
        <position position="1"/>
    </location>
</feature>
<feature type="non-terminal residue" evidence="2">
    <location>
        <position position="287"/>
    </location>
</feature>
<organism evidence="2 3">
    <name type="scientific">Corythaeola cristata</name>
    <name type="common">Great blue turaco</name>
    <dbReference type="NCBI Taxonomy" id="103954"/>
    <lineage>
        <taxon>Eukaryota</taxon>
        <taxon>Metazoa</taxon>
        <taxon>Chordata</taxon>
        <taxon>Craniata</taxon>
        <taxon>Vertebrata</taxon>
        <taxon>Euteleostomi</taxon>
        <taxon>Archelosauria</taxon>
        <taxon>Archosauria</taxon>
        <taxon>Dinosauria</taxon>
        <taxon>Saurischia</taxon>
        <taxon>Theropoda</taxon>
        <taxon>Coelurosauria</taxon>
        <taxon>Aves</taxon>
        <taxon>Neognathae</taxon>
        <taxon>Neoaves</taxon>
        <taxon>Otidimorphae</taxon>
        <taxon>Musophagiformes</taxon>
        <taxon>Musophagidae</taxon>
        <taxon>Corythaeola</taxon>
    </lineage>
</organism>
<dbReference type="Gene3D" id="3.15.20.10">
    <property type="entry name" value="Bactericidal permeability-increasing protein, domain 2"/>
    <property type="match status" value="1"/>
</dbReference>
<dbReference type="Pfam" id="PF01273">
    <property type="entry name" value="LBP_BPI_CETP"/>
    <property type="match status" value="1"/>
</dbReference>
<accession>A0A851LHE4</accession>
<gene>
    <name evidence="2" type="primary">Bpifb6</name>
    <name evidence="2" type="ORF">CORCRI_R00172</name>
</gene>
<dbReference type="InterPro" id="IPR051660">
    <property type="entry name" value="BPI_fold-BPI/LBP"/>
</dbReference>
<dbReference type="SUPFAM" id="SSF55394">
    <property type="entry name" value="Bactericidal permeability-increasing protein, BPI"/>
    <property type="match status" value="2"/>
</dbReference>
<proteinExistence type="predicted"/>
<dbReference type="InterPro" id="IPR017943">
    <property type="entry name" value="Bactericidal_perm-incr_a/b_dom"/>
</dbReference>
<comment type="caution">
    <text evidence="2">The sequence shown here is derived from an EMBL/GenBank/DDBJ whole genome shotgun (WGS) entry which is preliminary data.</text>
</comment>
<dbReference type="Gene3D" id="3.15.10.10">
    <property type="entry name" value="Bactericidal permeability-increasing protein, domain 1"/>
    <property type="match status" value="1"/>
</dbReference>
<dbReference type="InterPro" id="IPR017942">
    <property type="entry name" value="Lipid-bd_serum_glycop_N"/>
</dbReference>
<dbReference type="AlphaFoldDB" id="A0A851LHE4"/>
<name>A0A851LHE4_CORCR</name>
<dbReference type="GO" id="GO:0008289">
    <property type="term" value="F:lipid binding"/>
    <property type="evidence" value="ECO:0007669"/>
    <property type="project" value="InterPro"/>
</dbReference>
<dbReference type="PANTHER" id="PTHR46019">
    <property type="entry name" value="BPI FOLD-CONTAINING FAMILY B MEMBER 4-RELATED"/>
    <property type="match status" value="1"/>
</dbReference>
<protein>
    <submittedName>
        <fullName evidence="2">BPIB6 protein</fullName>
    </submittedName>
</protein>
<evidence type="ECO:0000313" key="2">
    <source>
        <dbReference type="EMBL" id="NXC15450.1"/>
    </source>
</evidence>
<dbReference type="OrthoDB" id="9623596at2759"/>
<dbReference type="PANTHER" id="PTHR46019:SF2">
    <property type="entry name" value="BPI FOLD-CONTAINING FAMILY B MEMBER 6"/>
    <property type="match status" value="1"/>
</dbReference>
<dbReference type="EMBL" id="WBMX01001214">
    <property type="protein sequence ID" value="NXC15450.1"/>
    <property type="molecule type" value="Genomic_DNA"/>
</dbReference>
<evidence type="ECO:0000259" key="1">
    <source>
        <dbReference type="Pfam" id="PF01273"/>
    </source>
</evidence>
<dbReference type="Proteomes" id="UP000621168">
    <property type="component" value="Unassembled WGS sequence"/>
</dbReference>
<reference evidence="2" key="1">
    <citation type="submission" date="2019-09" db="EMBL/GenBank/DDBJ databases">
        <title>Bird 10,000 Genomes (B10K) Project - Family phase.</title>
        <authorList>
            <person name="Zhang G."/>
        </authorList>
    </citation>
    <scope>NUCLEOTIDE SEQUENCE</scope>
    <source>
        <strain evidence="2">B10K-CU-031-40</strain>
    </source>
</reference>
<sequence length="287" mass="30291">KDLRPPAISLGLRPGSGLFLAVLVQMTIAGRSFMGGNMEMALAANLTASGRLGQGTAGIPRLHAGSCHVALVSVKTNLPSSVLPKVMNKFLSSTLQKVLPGLLCPAVDAVLNLVNAKFTTMAAELPLGPAGTLRYALLNPPVTDETFIELDLKTILHQKEGKEVDLPTNQPSLASLPPKRDAGTQLILSARFLSAELSLLQPSFNLEISNNMVLGLPPLVTTTLGALLPEVSRLLPPSQPVLIEMREATAPVVTITPEKSSVQLFSSAEFRLSPSGSAPEPLFILDV</sequence>
<keyword evidence="3" id="KW-1185">Reference proteome</keyword>
<evidence type="ECO:0000313" key="3">
    <source>
        <dbReference type="Proteomes" id="UP000621168"/>
    </source>
</evidence>